<evidence type="ECO:0000313" key="2">
    <source>
        <dbReference type="Proteomes" id="UP000298213"/>
    </source>
</evidence>
<dbReference type="Gene3D" id="3.40.1230.10">
    <property type="entry name" value="MTH938-like"/>
    <property type="match status" value="1"/>
</dbReference>
<comment type="caution">
    <text evidence="1">The sequence shown here is derived from an EMBL/GenBank/DDBJ whole genome shotgun (WGS) entry which is preliminary data.</text>
</comment>
<dbReference type="Proteomes" id="UP000298213">
    <property type="component" value="Unassembled WGS sequence"/>
</dbReference>
<dbReference type="RefSeq" id="WP_135085468.1">
    <property type="nucleotide sequence ID" value="NZ_SPDV01000012.1"/>
</dbReference>
<reference evidence="1 2" key="1">
    <citation type="submission" date="2019-03" db="EMBL/GenBank/DDBJ databases">
        <title>Genome sequence of Sphingomonas sp. 17J27-24.</title>
        <authorList>
            <person name="Kim M."/>
            <person name="Maeng S."/>
            <person name="Sathiyaraj S."/>
        </authorList>
    </citation>
    <scope>NUCLEOTIDE SEQUENCE [LARGE SCALE GENOMIC DNA]</scope>
    <source>
        <strain evidence="1 2">17J27-24</strain>
    </source>
</reference>
<sequence length="126" mass="13384">MPRLDRDPDSPQGPLVQGFAAGGFSVDGSVYPAVLLTPEWAQAWRAPAVADLAESDLAPVLALNPAPEFILLGTGPTIRFPARALIRSLEARGVGVEVMDSRAAARTWGLLRAEERWIAAALMPLA</sequence>
<dbReference type="OrthoDB" id="7351393at2"/>
<dbReference type="EMBL" id="SPDV01000012">
    <property type="protein sequence ID" value="TFI58773.1"/>
    <property type="molecule type" value="Genomic_DNA"/>
</dbReference>
<protein>
    <recommendedName>
        <fullName evidence="3">Xcc1710-like domain-containing protein</fullName>
    </recommendedName>
</protein>
<dbReference type="InterPro" id="IPR036748">
    <property type="entry name" value="MTH938-like_sf"/>
</dbReference>
<dbReference type="InterPro" id="IPR007523">
    <property type="entry name" value="NDUFAF3/AAMDC"/>
</dbReference>
<dbReference type="PANTHER" id="PTHR21192:SF2">
    <property type="entry name" value="NADH DEHYDROGENASE [UBIQUINONE] 1 ALPHA SUBCOMPLEX ASSEMBLY FACTOR 3"/>
    <property type="match status" value="1"/>
</dbReference>
<gene>
    <name evidence="1" type="ORF">E2493_07870</name>
</gene>
<name>A0A4Y8ZRZ0_9SPHN</name>
<evidence type="ECO:0000313" key="1">
    <source>
        <dbReference type="EMBL" id="TFI58773.1"/>
    </source>
</evidence>
<dbReference type="AlphaFoldDB" id="A0A4Y8ZRZ0"/>
<evidence type="ECO:0008006" key="3">
    <source>
        <dbReference type="Google" id="ProtNLM"/>
    </source>
</evidence>
<dbReference type="PANTHER" id="PTHR21192">
    <property type="entry name" value="NUCLEAR PROTEIN E3-3"/>
    <property type="match status" value="1"/>
</dbReference>
<proteinExistence type="predicted"/>
<dbReference type="SUPFAM" id="SSF64076">
    <property type="entry name" value="MTH938-like"/>
    <property type="match status" value="1"/>
</dbReference>
<accession>A0A4Y8ZRZ0</accession>
<organism evidence="1 2">
    <name type="scientific">Sphingomonas parva</name>
    <dbReference type="NCBI Taxonomy" id="2555898"/>
    <lineage>
        <taxon>Bacteria</taxon>
        <taxon>Pseudomonadati</taxon>
        <taxon>Pseudomonadota</taxon>
        <taxon>Alphaproteobacteria</taxon>
        <taxon>Sphingomonadales</taxon>
        <taxon>Sphingomonadaceae</taxon>
        <taxon>Sphingomonas</taxon>
    </lineage>
</organism>
<keyword evidence="2" id="KW-1185">Reference proteome</keyword>
<dbReference type="Pfam" id="PF04430">
    <property type="entry name" value="DUF498"/>
    <property type="match status" value="1"/>
</dbReference>